<dbReference type="Proteomes" id="UP000516305">
    <property type="component" value="Chromosome"/>
</dbReference>
<protein>
    <submittedName>
        <fullName evidence="1">Uncharacterized protein</fullName>
    </submittedName>
</protein>
<proteinExistence type="predicted"/>
<organism evidence="1 2">
    <name type="scientific">Croceimicrobium hydrocarbonivorans</name>
    <dbReference type="NCBI Taxonomy" id="2761580"/>
    <lineage>
        <taxon>Bacteria</taxon>
        <taxon>Pseudomonadati</taxon>
        <taxon>Bacteroidota</taxon>
        <taxon>Flavobacteriia</taxon>
        <taxon>Flavobacteriales</taxon>
        <taxon>Owenweeksiaceae</taxon>
        <taxon>Croceimicrobium</taxon>
    </lineage>
</organism>
<evidence type="ECO:0000313" key="1">
    <source>
        <dbReference type="EMBL" id="QNR23909.1"/>
    </source>
</evidence>
<keyword evidence="2" id="KW-1185">Reference proteome</keyword>
<gene>
    <name evidence="1" type="ORF">H4K34_16255</name>
</gene>
<dbReference type="RefSeq" id="WP_210758445.1">
    <property type="nucleotide sequence ID" value="NZ_CP060139.1"/>
</dbReference>
<dbReference type="AlphaFoldDB" id="A0A7H0VDW1"/>
<evidence type="ECO:0000313" key="2">
    <source>
        <dbReference type="Proteomes" id="UP000516305"/>
    </source>
</evidence>
<sequence length="82" mass="9403">MNFRIYSLLLLICLQSCDLKTSAEYNAEAEILEEEEKFEEAIVQLLYARHDLGYLEEGCADLLQTQELGDPNAPTVLKQYCK</sequence>
<dbReference type="KEGG" id="chyd:H4K34_16255"/>
<name>A0A7H0VDW1_9FLAO</name>
<reference evidence="1 2" key="1">
    <citation type="submission" date="2020-08" db="EMBL/GenBank/DDBJ databases">
        <title>Croceimicrobium hydrocarbonivorans gen. nov., sp. nov., a novel marine bacterium isolated from a bacterial consortium that degrades polyethylene terephthalate.</title>
        <authorList>
            <person name="Liu R."/>
        </authorList>
    </citation>
    <scope>NUCLEOTIDE SEQUENCE [LARGE SCALE GENOMIC DNA]</scope>
    <source>
        <strain evidence="1 2">A20-9</strain>
    </source>
</reference>
<dbReference type="EMBL" id="CP060139">
    <property type="protein sequence ID" value="QNR23909.1"/>
    <property type="molecule type" value="Genomic_DNA"/>
</dbReference>
<accession>A0A7H0VDW1</accession>